<dbReference type="InterPro" id="IPR024000">
    <property type="entry name" value="CHP04046_FMN-dependent"/>
</dbReference>
<dbReference type="EMBL" id="JACYFG010000002">
    <property type="protein sequence ID" value="MBD5778041.1"/>
    <property type="molecule type" value="Genomic_DNA"/>
</dbReference>
<dbReference type="PANTHER" id="PTHR43539:SF78">
    <property type="entry name" value="FLAVIN-CONTAINING MONOOXYGENASE"/>
    <property type="match status" value="1"/>
</dbReference>
<comment type="caution">
    <text evidence="2">The sequence shown here is derived from an EMBL/GenBank/DDBJ whole genome shotgun (WGS) entry which is preliminary data.</text>
</comment>
<dbReference type="InterPro" id="IPR036188">
    <property type="entry name" value="FAD/NAD-bd_sf"/>
</dbReference>
<dbReference type="RefSeq" id="WP_191615169.1">
    <property type="nucleotide sequence ID" value="NZ_JACYFG010000002.1"/>
</dbReference>
<dbReference type="SUPFAM" id="SSF51905">
    <property type="entry name" value="FAD/NAD(P)-binding domain"/>
    <property type="match status" value="1"/>
</dbReference>
<dbReference type="PANTHER" id="PTHR43539">
    <property type="entry name" value="FLAVIN-BINDING MONOOXYGENASE-LIKE PROTEIN (AFU_ORTHOLOGUE AFUA_4G09220)"/>
    <property type="match status" value="1"/>
</dbReference>
<dbReference type="Proteomes" id="UP000622317">
    <property type="component" value="Unassembled WGS sequence"/>
</dbReference>
<dbReference type="NCBIfam" id="TIGR04046">
    <property type="entry name" value="MSMEG_0569_nitr"/>
    <property type="match status" value="1"/>
</dbReference>
<keyword evidence="1" id="KW-0560">Oxidoreductase</keyword>
<evidence type="ECO:0000256" key="1">
    <source>
        <dbReference type="ARBA" id="ARBA00023002"/>
    </source>
</evidence>
<dbReference type="InterPro" id="IPR050982">
    <property type="entry name" value="Auxin_biosynth/cation_transpt"/>
</dbReference>
<name>A0A927F6B7_9BACT</name>
<dbReference type="Pfam" id="PF13738">
    <property type="entry name" value="Pyr_redox_3"/>
    <property type="match status" value="1"/>
</dbReference>
<reference evidence="2" key="1">
    <citation type="submission" date="2020-09" db="EMBL/GenBank/DDBJ databases">
        <title>Pelagicoccus enzymogenes sp. nov. with an EPS production, isolated from marine sediment.</title>
        <authorList>
            <person name="Feng X."/>
        </authorList>
    </citation>
    <scope>NUCLEOTIDE SEQUENCE</scope>
    <source>
        <strain evidence="2">NFK12</strain>
    </source>
</reference>
<keyword evidence="3" id="KW-1185">Reference proteome</keyword>
<accession>A0A927F6B7</accession>
<dbReference type="GO" id="GO:0004497">
    <property type="term" value="F:monooxygenase activity"/>
    <property type="evidence" value="ECO:0007669"/>
    <property type="project" value="TreeGrafter"/>
</dbReference>
<dbReference type="PRINTS" id="PR00368">
    <property type="entry name" value="FADPNR"/>
</dbReference>
<organism evidence="2 3">
    <name type="scientific">Pelagicoccus enzymogenes</name>
    <dbReference type="NCBI Taxonomy" id="2773457"/>
    <lineage>
        <taxon>Bacteria</taxon>
        <taxon>Pseudomonadati</taxon>
        <taxon>Verrucomicrobiota</taxon>
        <taxon>Opitutia</taxon>
        <taxon>Puniceicoccales</taxon>
        <taxon>Pelagicoccaceae</taxon>
        <taxon>Pelagicoccus</taxon>
    </lineage>
</organism>
<dbReference type="Gene3D" id="3.50.50.60">
    <property type="entry name" value="FAD/NAD(P)-binding domain"/>
    <property type="match status" value="2"/>
</dbReference>
<dbReference type="PRINTS" id="PR00469">
    <property type="entry name" value="PNDRDTASEII"/>
</dbReference>
<evidence type="ECO:0000313" key="3">
    <source>
        <dbReference type="Proteomes" id="UP000622317"/>
    </source>
</evidence>
<dbReference type="GO" id="GO:0050660">
    <property type="term" value="F:flavin adenine dinucleotide binding"/>
    <property type="evidence" value="ECO:0007669"/>
    <property type="project" value="TreeGrafter"/>
</dbReference>
<dbReference type="AlphaFoldDB" id="A0A927F6B7"/>
<proteinExistence type="predicted"/>
<protein>
    <submittedName>
        <fullName evidence="2">MSMEG_0569 family flavin-dependent oxidoreductase</fullName>
    </submittedName>
</protein>
<gene>
    <name evidence="2" type="ORF">IEN85_00845</name>
</gene>
<evidence type="ECO:0000313" key="2">
    <source>
        <dbReference type="EMBL" id="MBD5778041.1"/>
    </source>
</evidence>
<sequence>MKNESQRTEVVIIGGGQAGLSISYYLSKYGISDQVILEKNKVAHSWREERWDSFCLVTPNFQCRLPDHPYDGEDPDGFMLKDEIVAYVDRFAQKVTAPIHEGVTVLSVRKLDDGFEVETTIGNWMCESVVSAVGSFHIPLRPPGFERIPSGIQQIFATDYRNPDQIPEGAVAIVGNGQSGCQIAEDLQLAGRQVHLYLGNAPRSPRQYRGKDAVAWLEEMGYYETCYDEHPDPEKARGGTNHYLTGRDGGREIDLRRFALDGMKLYGYLEEVTESGFRSRPDVKEKLDKADRSYLGIRQRIDEYIAANGIDAPEEPPYVPCWNPPSPEETELDFESANVSSVIWCLGFKPDFSFIELDIFDHRGMPHHKRGVTGESGLYFLGLPWLHTWGSSRFAGIAQDAEHIANMILKRRKRVEPWPEIQRMRAETIGAETA</sequence>